<dbReference type="InterPro" id="IPR020578">
    <property type="entry name" value="Aminotrans_V_PyrdxlP_BS"/>
</dbReference>
<evidence type="ECO:0000256" key="4">
    <source>
        <dbReference type="RuleBase" id="RU004504"/>
    </source>
</evidence>
<feature type="domain" description="Aminotransferase class V" evidence="5">
    <location>
        <begin position="21"/>
        <end position="381"/>
    </location>
</feature>
<name>A0ABT1Z418_9RHOB</name>
<evidence type="ECO:0000256" key="3">
    <source>
        <dbReference type="RuleBase" id="RU004075"/>
    </source>
</evidence>
<dbReference type="InterPro" id="IPR000192">
    <property type="entry name" value="Aminotrans_V_dom"/>
</dbReference>
<reference evidence="6" key="1">
    <citation type="submission" date="2022-07" db="EMBL/GenBank/DDBJ databases">
        <title>Pseudosulfitobacter sp. strain AP-MA-4, whole genome sequence.</title>
        <authorList>
            <person name="Jiang Y."/>
        </authorList>
    </citation>
    <scope>NUCLEOTIDE SEQUENCE</scope>
    <source>
        <strain evidence="6">AP-MA-4</strain>
    </source>
</reference>
<keyword evidence="6" id="KW-0808">Transferase</keyword>
<dbReference type="SUPFAM" id="SSF53383">
    <property type="entry name" value="PLP-dependent transferases"/>
    <property type="match status" value="1"/>
</dbReference>
<dbReference type="EMBL" id="JANKJG010000012">
    <property type="protein sequence ID" value="MCR8827869.1"/>
    <property type="molecule type" value="Genomic_DNA"/>
</dbReference>
<dbReference type="PROSITE" id="PS00595">
    <property type="entry name" value="AA_TRANSFER_CLASS_5"/>
    <property type="match status" value="1"/>
</dbReference>
<dbReference type="Gene3D" id="3.40.640.10">
    <property type="entry name" value="Type I PLP-dependent aspartate aminotransferase-like (Major domain)"/>
    <property type="match status" value="1"/>
</dbReference>
<dbReference type="InterPro" id="IPR015422">
    <property type="entry name" value="PyrdxlP-dep_Trfase_small"/>
</dbReference>
<dbReference type="Gene3D" id="3.90.1150.10">
    <property type="entry name" value="Aspartate Aminotransferase, domain 1"/>
    <property type="match status" value="1"/>
</dbReference>
<organism evidence="6 7">
    <name type="scientific">Pseudosulfitobacter koreensis</name>
    <dbReference type="NCBI Taxonomy" id="2968472"/>
    <lineage>
        <taxon>Bacteria</taxon>
        <taxon>Pseudomonadati</taxon>
        <taxon>Pseudomonadota</taxon>
        <taxon>Alphaproteobacteria</taxon>
        <taxon>Rhodobacterales</taxon>
        <taxon>Roseobacteraceae</taxon>
        <taxon>Pseudosulfitobacter</taxon>
    </lineage>
</organism>
<evidence type="ECO:0000313" key="6">
    <source>
        <dbReference type="EMBL" id="MCR8827869.1"/>
    </source>
</evidence>
<keyword evidence="6" id="KW-0032">Aminotransferase</keyword>
<dbReference type="InterPro" id="IPR015421">
    <property type="entry name" value="PyrdxlP-dep_Trfase_major"/>
</dbReference>
<keyword evidence="7" id="KW-1185">Reference proteome</keyword>
<accession>A0ABT1Z418</accession>
<sequence>MNVEMLRADTPSCRSYVHANNAGASPVPEPVHQAVLRHLDLERRIGGYAAQEAAAQDLTAFYTEAAALIGALPEEIAFIENATRAWDMAFYGMRLQPGDRIVTHASEYVSNVLAMLQRAEAAGVQIDFAPSDPSGQVDVAAMERMITPRTKLIALTHVPTSGGLVNPAEDAGRLARQHGIHFLLDACQSVGQIDIDVESIGCDMLCATGRKFLRGPRGTGFLFVRKTMIDRLEPPFVDLWAADWTAADAYELQPSARRFETFERHVAGQIGLLEAIRYARAIGLPQIEARITALAEDLRQRLAEVPGIRLHDTGARRCGIVTFTRKGEVAEQTALRLRHAGVMVSFTPRAYARIDFEARGLDAVVRASLHCFNDLNDLERLVATVAGETGARSVPDV</sequence>
<dbReference type="Proteomes" id="UP001165396">
    <property type="component" value="Unassembled WGS sequence"/>
</dbReference>
<dbReference type="GO" id="GO:0008483">
    <property type="term" value="F:transaminase activity"/>
    <property type="evidence" value="ECO:0007669"/>
    <property type="project" value="UniProtKB-KW"/>
</dbReference>
<keyword evidence="2" id="KW-0663">Pyridoxal phosphate</keyword>
<evidence type="ECO:0000256" key="2">
    <source>
        <dbReference type="ARBA" id="ARBA00022898"/>
    </source>
</evidence>
<gene>
    <name evidence="6" type="ORF">NTA49_15110</name>
</gene>
<comment type="cofactor">
    <cofactor evidence="1 4">
        <name>pyridoxal 5'-phosphate</name>
        <dbReference type="ChEBI" id="CHEBI:597326"/>
    </cofactor>
</comment>
<dbReference type="RefSeq" id="WP_258295640.1">
    <property type="nucleotide sequence ID" value="NZ_JANKJG010000012.1"/>
</dbReference>
<comment type="caution">
    <text evidence="6">The sequence shown here is derived from an EMBL/GenBank/DDBJ whole genome shotgun (WGS) entry which is preliminary data.</text>
</comment>
<dbReference type="InterPro" id="IPR015424">
    <property type="entry name" value="PyrdxlP-dep_Trfase"/>
</dbReference>
<dbReference type="Pfam" id="PF00266">
    <property type="entry name" value="Aminotran_5"/>
    <property type="match status" value="1"/>
</dbReference>
<evidence type="ECO:0000313" key="7">
    <source>
        <dbReference type="Proteomes" id="UP001165396"/>
    </source>
</evidence>
<protein>
    <submittedName>
        <fullName evidence="6">Aminotransferase class V-fold PLP-dependent enzyme</fullName>
    </submittedName>
</protein>
<proteinExistence type="inferred from homology"/>
<dbReference type="PANTHER" id="PTHR43586:SF24">
    <property type="entry name" value="BLR4730 PROTEIN"/>
    <property type="match status" value="1"/>
</dbReference>
<evidence type="ECO:0000256" key="1">
    <source>
        <dbReference type="ARBA" id="ARBA00001933"/>
    </source>
</evidence>
<comment type="similarity">
    <text evidence="3">Belongs to the class-V pyridoxal-phosphate-dependent aminotransferase family.</text>
</comment>
<dbReference type="PANTHER" id="PTHR43586">
    <property type="entry name" value="CYSTEINE DESULFURASE"/>
    <property type="match status" value="1"/>
</dbReference>
<evidence type="ECO:0000259" key="5">
    <source>
        <dbReference type="Pfam" id="PF00266"/>
    </source>
</evidence>